<feature type="domain" description="tRNA nucleotidyltransferase/poly(A) polymerase RNA and SrmB- binding" evidence="10">
    <location>
        <begin position="179"/>
        <end position="239"/>
    </location>
</feature>
<dbReference type="Gene3D" id="1.10.3090.10">
    <property type="entry name" value="cca-adding enzyme, domain 2"/>
    <property type="match status" value="1"/>
</dbReference>
<dbReference type="PANTHER" id="PTHR46173">
    <property type="entry name" value="CCA TRNA NUCLEOTIDYLTRANSFERASE 1, MITOCHONDRIAL"/>
    <property type="match status" value="1"/>
</dbReference>
<evidence type="ECO:0000259" key="10">
    <source>
        <dbReference type="Pfam" id="PF12627"/>
    </source>
</evidence>
<dbReference type="Gene3D" id="3.30.460.10">
    <property type="entry name" value="Beta Polymerase, domain 2"/>
    <property type="match status" value="1"/>
</dbReference>
<dbReference type="GO" id="GO:0046872">
    <property type="term" value="F:metal ion binding"/>
    <property type="evidence" value="ECO:0007669"/>
    <property type="project" value="UniProtKB-KW"/>
</dbReference>
<organism evidence="11">
    <name type="scientific">uncultured Phycisphaerae bacterium</name>
    <dbReference type="NCBI Taxonomy" id="904963"/>
    <lineage>
        <taxon>Bacteria</taxon>
        <taxon>Pseudomonadati</taxon>
        <taxon>Planctomycetota</taxon>
        <taxon>Phycisphaerae</taxon>
        <taxon>environmental samples</taxon>
    </lineage>
</organism>
<keyword evidence="6" id="KW-0547">Nucleotide-binding</keyword>
<evidence type="ECO:0000256" key="5">
    <source>
        <dbReference type="ARBA" id="ARBA00022723"/>
    </source>
</evidence>
<dbReference type="SUPFAM" id="SSF81301">
    <property type="entry name" value="Nucleotidyltransferase"/>
    <property type="match status" value="1"/>
</dbReference>
<evidence type="ECO:0000313" key="11">
    <source>
        <dbReference type="EMBL" id="CAA9419503.1"/>
    </source>
</evidence>
<reference evidence="11" key="1">
    <citation type="submission" date="2020-02" db="EMBL/GenBank/DDBJ databases">
        <authorList>
            <person name="Meier V. D."/>
        </authorList>
    </citation>
    <scope>NUCLEOTIDE SEQUENCE</scope>
    <source>
        <strain evidence="11">AVDCRST_MAG64</strain>
    </source>
</reference>
<evidence type="ECO:0000256" key="6">
    <source>
        <dbReference type="ARBA" id="ARBA00022741"/>
    </source>
</evidence>
<proteinExistence type="inferred from homology"/>
<evidence type="ECO:0000256" key="2">
    <source>
        <dbReference type="ARBA" id="ARBA00022679"/>
    </source>
</evidence>
<keyword evidence="3" id="KW-0819">tRNA processing</keyword>
<dbReference type="InterPro" id="IPR032828">
    <property type="entry name" value="PolyA_RNA-bd"/>
</dbReference>
<dbReference type="AlphaFoldDB" id="A0A6J4PMI1"/>
<keyword evidence="4 11" id="KW-0548">Nucleotidyltransferase</keyword>
<keyword evidence="8" id="KW-0694">RNA-binding</keyword>
<dbReference type="CDD" id="cd05398">
    <property type="entry name" value="NT_ClassII-CCAase"/>
    <property type="match status" value="1"/>
</dbReference>
<dbReference type="Pfam" id="PF01743">
    <property type="entry name" value="PolyA_pol"/>
    <property type="match status" value="1"/>
</dbReference>
<evidence type="ECO:0000256" key="8">
    <source>
        <dbReference type="RuleBase" id="RU003953"/>
    </source>
</evidence>
<dbReference type="InterPro" id="IPR050264">
    <property type="entry name" value="Bact_CCA-adding_enz_type3_sf"/>
</dbReference>
<keyword evidence="7" id="KW-0460">Magnesium</keyword>
<accession>A0A6J4PMI1</accession>
<feature type="domain" description="Poly A polymerase head" evidence="9">
    <location>
        <begin position="32"/>
        <end position="152"/>
    </location>
</feature>
<dbReference type="EC" id="2.7.7.72" evidence="11"/>
<gene>
    <name evidence="11" type="ORF">AVDCRST_MAG64-2787</name>
</gene>
<dbReference type="GO" id="GO:0004810">
    <property type="term" value="F:CCA tRNA nucleotidyltransferase activity"/>
    <property type="evidence" value="ECO:0007669"/>
    <property type="project" value="UniProtKB-EC"/>
</dbReference>
<dbReference type="GO" id="GO:0000166">
    <property type="term" value="F:nucleotide binding"/>
    <property type="evidence" value="ECO:0007669"/>
    <property type="project" value="UniProtKB-KW"/>
</dbReference>
<protein>
    <submittedName>
        <fullName evidence="11">CCA tRNA nucleotidyltransferase</fullName>
        <ecNumber evidence="11">2.7.7.72</ecNumber>
    </submittedName>
</protein>
<dbReference type="SUPFAM" id="SSF81891">
    <property type="entry name" value="Poly A polymerase C-terminal region-like"/>
    <property type="match status" value="1"/>
</dbReference>
<evidence type="ECO:0000256" key="1">
    <source>
        <dbReference type="ARBA" id="ARBA00001946"/>
    </source>
</evidence>
<dbReference type="PANTHER" id="PTHR46173:SF1">
    <property type="entry name" value="CCA TRNA NUCLEOTIDYLTRANSFERASE 1, MITOCHONDRIAL"/>
    <property type="match status" value="1"/>
</dbReference>
<keyword evidence="5" id="KW-0479">Metal-binding</keyword>
<dbReference type="EMBL" id="CADCUQ010000629">
    <property type="protein sequence ID" value="CAA9419503.1"/>
    <property type="molecule type" value="Genomic_DNA"/>
</dbReference>
<sequence>MSETPTPPSRSPDARADALAVVRRLRGAGHVAYFAGGCVRDALLGLTPKDYDVATDAPPPRVRELFPRTQAVGAAFGVILVRQGRSQVEVATFRTDLAYVDGRRPEGVVFTTAEEDAKRRDFTINGMFYDPVEDQLVDHVGGRADLESRRLRAIGEADRRFEEDHLRMLRAVRFASRFGFDIEPATAAAIRRHAGHLKRISPERIADELRRMLTPTTRTRAWDQLWALSLLPVVFRELSAGDTPAARVPQRCLFRHVAPDEPVSFGTALAAGALTYLWQAAHDDADIEGVLARAWAQTRNAVRHTLKPSNEETDEMEGIWAGLLQLLSGLETVAARKRFLQRPTAPATLRVARGLAALDCDRERLSRLDAELRVLAEGDYAPPPLITGDDLTASGLRPGPVFKRVLDAVYDAQLEGRLTSREEAMALAQRVASGR</sequence>
<evidence type="ECO:0000259" key="9">
    <source>
        <dbReference type="Pfam" id="PF01743"/>
    </source>
</evidence>
<name>A0A6J4PMI1_9BACT</name>
<comment type="similarity">
    <text evidence="8">Belongs to the tRNA nucleotidyltransferase/poly(A) polymerase family.</text>
</comment>
<dbReference type="GO" id="GO:0008033">
    <property type="term" value="P:tRNA processing"/>
    <property type="evidence" value="ECO:0007669"/>
    <property type="project" value="UniProtKB-KW"/>
</dbReference>
<evidence type="ECO:0000256" key="7">
    <source>
        <dbReference type="ARBA" id="ARBA00022842"/>
    </source>
</evidence>
<dbReference type="Pfam" id="PF12627">
    <property type="entry name" value="PolyA_pol_RNAbd"/>
    <property type="match status" value="1"/>
</dbReference>
<dbReference type="InterPro" id="IPR002646">
    <property type="entry name" value="PolA_pol_head_dom"/>
</dbReference>
<evidence type="ECO:0000256" key="3">
    <source>
        <dbReference type="ARBA" id="ARBA00022694"/>
    </source>
</evidence>
<keyword evidence="2 8" id="KW-0808">Transferase</keyword>
<dbReference type="GO" id="GO:0000049">
    <property type="term" value="F:tRNA binding"/>
    <property type="evidence" value="ECO:0007669"/>
    <property type="project" value="TreeGrafter"/>
</dbReference>
<comment type="cofactor">
    <cofactor evidence="1">
        <name>Mg(2+)</name>
        <dbReference type="ChEBI" id="CHEBI:18420"/>
    </cofactor>
</comment>
<evidence type="ECO:0000256" key="4">
    <source>
        <dbReference type="ARBA" id="ARBA00022695"/>
    </source>
</evidence>
<dbReference type="InterPro" id="IPR043519">
    <property type="entry name" value="NT_sf"/>
</dbReference>